<dbReference type="GO" id="GO:0016491">
    <property type="term" value="F:oxidoreductase activity"/>
    <property type="evidence" value="ECO:0007669"/>
    <property type="project" value="InterPro"/>
</dbReference>
<accession>A0A1G9UXR2</accession>
<dbReference type="InterPro" id="IPR002937">
    <property type="entry name" value="Amino_oxidase"/>
</dbReference>
<dbReference type="EMBL" id="FNHH01000018">
    <property type="protein sequence ID" value="SDM64732.1"/>
    <property type="molecule type" value="Genomic_DNA"/>
</dbReference>
<evidence type="ECO:0000313" key="3">
    <source>
        <dbReference type="Proteomes" id="UP000199226"/>
    </source>
</evidence>
<feature type="domain" description="Amine oxidase" evidence="1">
    <location>
        <begin position="26"/>
        <end position="423"/>
    </location>
</feature>
<gene>
    <name evidence="2" type="ORF">SAMN05421813_11837</name>
</gene>
<dbReference type="PANTHER" id="PTHR42841">
    <property type="entry name" value="AMINE OXIDASE"/>
    <property type="match status" value="1"/>
</dbReference>
<keyword evidence="3" id="KW-1185">Reference proteome</keyword>
<dbReference type="STRING" id="990371.SAMN05421813_11837"/>
<dbReference type="AlphaFoldDB" id="A0A1G9UXR2"/>
<protein>
    <submittedName>
        <fullName evidence="2">Phytoene dehydrogenase-related protein</fullName>
    </submittedName>
</protein>
<name>A0A1G9UXR2_9SPHI</name>
<reference evidence="3" key="1">
    <citation type="submission" date="2016-10" db="EMBL/GenBank/DDBJ databases">
        <authorList>
            <person name="Varghese N."/>
            <person name="Submissions S."/>
        </authorList>
    </citation>
    <scope>NUCLEOTIDE SEQUENCE [LARGE SCALE GENOMIC DNA]</scope>
    <source>
        <strain evidence="3">DSM 24536</strain>
    </source>
</reference>
<organism evidence="2 3">
    <name type="scientific">Daejeonella rubra</name>
    <dbReference type="NCBI Taxonomy" id="990371"/>
    <lineage>
        <taxon>Bacteria</taxon>
        <taxon>Pseudomonadati</taxon>
        <taxon>Bacteroidota</taxon>
        <taxon>Sphingobacteriia</taxon>
        <taxon>Sphingobacteriales</taxon>
        <taxon>Sphingobacteriaceae</taxon>
        <taxon>Daejeonella</taxon>
    </lineage>
</organism>
<dbReference type="InterPro" id="IPR036188">
    <property type="entry name" value="FAD/NAD-bd_sf"/>
</dbReference>
<dbReference type="Proteomes" id="UP000199226">
    <property type="component" value="Unassembled WGS sequence"/>
</dbReference>
<evidence type="ECO:0000313" key="2">
    <source>
        <dbReference type="EMBL" id="SDM64732.1"/>
    </source>
</evidence>
<dbReference type="Gene3D" id="3.50.50.60">
    <property type="entry name" value="FAD/NAD(P)-binding domain"/>
    <property type="match status" value="1"/>
</dbReference>
<dbReference type="Pfam" id="PF01593">
    <property type="entry name" value="Amino_oxidase"/>
    <property type="match status" value="1"/>
</dbReference>
<sequence>MIHFPLEFKKKLSTSKNDTLIIGAGLAGLTAARVLRSAGRKVRILEASDAPGGRVRTDNVNGFLLDRGFQVLLTAYPEARRFLDYKALDLHSFSPGSIILNNSGIDEIGDPLREASSLIRTLRSPVGSLNDKFRLLSLRLKLASTSIEEIFSKQETTTLQYLRNAGFGEKIISDFFAPFMSGIYLEQKLDTSARMFEFVFKMFSEADTAIPANGMGMISSQLASGLSAEELILNERVLNIDGKEVLTASGKIYEADSILIATTADCIPVPFQRRHVEKKSVTCMYFSTDKAPYHKALIALNANPERLVNNIAVMSNVSANYAPEGKSLVSVSITGKEQFIKPEDLELKVKEELKFWYPECVNWVHLKTYTIPYALPDNSHVINDILPSSLRINGSCFICGDHLLNGSINAAMKSGRLAAESILSL</sequence>
<evidence type="ECO:0000259" key="1">
    <source>
        <dbReference type="Pfam" id="PF01593"/>
    </source>
</evidence>
<dbReference type="SUPFAM" id="SSF51905">
    <property type="entry name" value="FAD/NAD(P)-binding domain"/>
    <property type="match status" value="1"/>
</dbReference>
<proteinExistence type="predicted"/>